<proteinExistence type="predicted"/>
<dbReference type="Proteomes" id="UP001487740">
    <property type="component" value="Unassembled WGS sequence"/>
</dbReference>
<dbReference type="EMBL" id="JARAKH010000024">
    <property type="protein sequence ID" value="KAK8391428.1"/>
    <property type="molecule type" value="Genomic_DNA"/>
</dbReference>
<gene>
    <name evidence="2" type="ORF">O3P69_017189</name>
</gene>
<reference evidence="2 3" key="1">
    <citation type="submission" date="2023-03" db="EMBL/GenBank/DDBJ databases">
        <title>High-quality genome of Scylla paramamosain provides insights in environmental adaptation.</title>
        <authorList>
            <person name="Zhang L."/>
        </authorList>
    </citation>
    <scope>NUCLEOTIDE SEQUENCE [LARGE SCALE GENOMIC DNA]</scope>
    <source>
        <strain evidence="2">LZ_2023a</strain>
        <tissue evidence="2">Muscle</tissue>
    </source>
</reference>
<organism evidence="2 3">
    <name type="scientific">Scylla paramamosain</name>
    <name type="common">Mud crab</name>
    <dbReference type="NCBI Taxonomy" id="85552"/>
    <lineage>
        <taxon>Eukaryota</taxon>
        <taxon>Metazoa</taxon>
        <taxon>Ecdysozoa</taxon>
        <taxon>Arthropoda</taxon>
        <taxon>Crustacea</taxon>
        <taxon>Multicrustacea</taxon>
        <taxon>Malacostraca</taxon>
        <taxon>Eumalacostraca</taxon>
        <taxon>Eucarida</taxon>
        <taxon>Decapoda</taxon>
        <taxon>Pleocyemata</taxon>
        <taxon>Brachyura</taxon>
        <taxon>Eubrachyura</taxon>
        <taxon>Portunoidea</taxon>
        <taxon>Portunidae</taxon>
        <taxon>Portuninae</taxon>
        <taxon>Scylla</taxon>
    </lineage>
</organism>
<comment type="caution">
    <text evidence="2">The sequence shown here is derived from an EMBL/GenBank/DDBJ whole genome shotgun (WGS) entry which is preliminary data.</text>
</comment>
<evidence type="ECO:0000313" key="3">
    <source>
        <dbReference type="Proteomes" id="UP001487740"/>
    </source>
</evidence>
<dbReference type="AlphaFoldDB" id="A0AAW0TWF1"/>
<keyword evidence="3" id="KW-1185">Reference proteome</keyword>
<protein>
    <recommendedName>
        <fullName evidence="4">Secreted protein</fullName>
    </recommendedName>
</protein>
<feature type="region of interest" description="Disordered" evidence="1">
    <location>
        <begin position="59"/>
        <end position="82"/>
    </location>
</feature>
<evidence type="ECO:0008006" key="4">
    <source>
        <dbReference type="Google" id="ProtNLM"/>
    </source>
</evidence>
<evidence type="ECO:0000313" key="2">
    <source>
        <dbReference type="EMBL" id="KAK8391428.1"/>
    </source>
</evidence>
<sequence>MSFIVTITFTTSARLVVSGMRTNRLTAATTIIGLFLIHASPAKGKFDLSSKPSSMMGVNSGSTAPATLAFPRKSTDKLCSQR</sequence>
<name>A0AAW0TWF1_SCYPA</name>
<evidence type="ECO:0000256" key="1">
    <source>
        <dbReference type="SAM" id="MobiDB-lite"/>
    </source>
</evidence>
<accession>A0AAW0TWF1</accession>